<accession>A0A0N7LPD5</accession>
<dbReference type="Proteomes" id="UP000050786">
    <property type="component" value="Unassembled WGS sequence"/>
</dbReference>
<keyword evidence="1" id="KW-0732">Signal</keyword>
<protein>
    <recommendedName>
        <fullName evidence="4">Integral membrane protein</fullName>
    </recommendedName>
</protein>
<feature type="chain" id="PRO_5006015457" description="Integral membrane protein" evidence="1">
    <location>
        <begin position="33"/>
        <end position="148"/>
    </location>
</feature>
<sequence>MGNCLLAMLTGICQNVPMLRRIAILLTLSAQAAAAQSALSGAEFDSYTRGKTMFYGFQGTVYGVERYLPNRRVIWSFLDGNCKEGVWYEQAGQICFVYEDRIDPQCWVFTKSDGGLIALFEGNSDATELYEAEDINEEMVCLGPEVGV</sequence>
<evidence type="ECO:0000313" key="3">
    <source>
        <dbReference type="Proteomes" id="UP000050786"/>
    </source>
</evidence>
<name>A0A0N7LPD5_9RHOB</name>
<proteinExistence type="predicted"/>
<evidence type="ECO:0000256" key="1">
    <source>
        <dbReference type="SAM" id="SignalP"/>
    </source>
</evidence>
<feature type="signal peptide" evidence="1">
    <location>
        <begin position="1"/>
        <end position="32"/>
    </location>
</feature>
<keyword evidence="3" id="KW-1185">Reference proteome</keyword>
<reference evidence="3" key="1">
    <citation type="submission" date="2015-09" db="EMBL/GenBank/DDBJ databases">
        <authorList>
            <person name="Rodrigo-Torres L."/>
            <person name="Arahal D.R."/>
        </authorList>
    </citation>
    <scope>NUCLEOTIDE SEQUENCE [LARGE SCALE GENOMIC DNA]</scope>
    <source>
        <strain evidence="3">CECT 4293</strain>
    </source>
</reference>
<organism evidence="2 3">
    <name type="scientific">Ruegeria atlantica</name>
    <dbReference type="NCBI Taxonomy" id="81569"/>
    <lineage>
        <taxon>Bacteria</taxon>
        <taxon>Pseudomonadati</taxon>
        <taxon>Pseudomonadota</taxon>
        <taxon>Alphaproteobacteria</taxon>
        <taxon>Rhodobacterales</taxon>
        <taxon>Roseobacteraceae</taxon>
        <taxon>Ruegeria</taxon>
    </lineage>
</organism>
<evidence type="ECO:0008006" key="4">
    <source>
        <dbReference type="Google" id="ProtNLM"/>
    </source>
</evidence>
<dbReference type="AlphaFoldDB" id="A0A0N7LPD5"/>
<gene>
    <name evidence="2" type="ORF">RUM4293_03825</name>
</gene>
<dbReference type="EMBL" id="CYPS01000057">
    <property type="protein sequence ID" value="CUH44916.1"/>
    <property type="molecule type" value="Genomic_DNA"/>
</dbReference>
<evidence type="ECO:0000313" key="2">
    <source>
        <dbReference type="EMBL" id="CUH44916.1"/>
    </source>
</evidence>